<accession>A0A1G5ZDF7</accession>
<dbReference type="CDD" id="cd00146">
    <property type="entry name" value="PKD"/>
    <property type="match status" value="1"/>
</dbReference>
<dbReference type="InterPro" id="IPR000601">
    <property type="entry name" value="PKD_dom"/>
</dbReference>
<organism evidence="3 4">
    <name type="scientific">Algoriphagus alkaliphilus</name>
    <dbReference type="NCBI Taxonomy" id="279824"/>
    <lineage>
        <taxon>Bacteria</taxon>
        <taxon>Pseudomonadati</taxon>
        <taxon>Bacteroidota</taxon>
        <taxon>Cytophagia</taxon>
        <taxon>Cytophagales</taxon>
        <taxon>Cyclobacteriaceae</taxon>
        <taxon>Algoriphagus</taxon>
    </lineage>
</organism>
<dbReference type="SMART" id="SM00089">
    <property type="entry name" value="PKD"/>
    <property type="match status" value="1"/>
</dbReference>
<evidence type="ECO:0000259" key="2">
    <source>
        <dbReference type="PROSITE" id="PS50093"/>
    </source>
</evidence>
<dbReference type="STRING" id="279824.SAMN03080617_03649"/>
<sequence>MDKPFNCQTNILPPQSGFFEGNSNNALFKLLLVFLLILGGSFLFPSSGYSQGQIVGTVPIVINPANPPGCPQNNVTISEIQFRDEGGIPFPSPFNPNNLEIGDEIPGEIWVKFGGSTSNAYNLYAQFDVFINGVKDGSTRTLCLFGGVKVPTQDGLFYYIDDFTWEYGDKLEIKNIYMTWTTGNAGTGNCTPRLQNSQCYYNPTGLVVNTPLVSNFSFQTFCQNRNVAFTNLTTGGDPAVSATYLWSFGNGNTSTQMNPTHTYASAGTYTVTLTSTKSGVVKSFSKEVIVNDQLSLTISNTEDDDCSINSTGSIDITVLGGDGDYTFLWSTLDGNGLVVEAEDQTGLSAGTYTVLVTDARECTATTSVIIIQPQQSPTPNPQTFDFCEGSGDQPLLVTPTGDYTITWYDSEMNPLQGAPTVSTSSAGNESFYITQFKEGECESEMAEVTVTINPAPAAPTSPVNVTICEGDAESITANATVPQGFSIVWYTTADGDVTTESPSLSTVGTITYYAASVNNETECESLTRTPVTLTILAAPAAPTSPVNVTICE</sequence>
<reference evidence="4" key="1">
    <citation type="submission" date="2016-10" db="EMBL/GenBank/DDBJ databases">
        <authorList>
            <person name="Varghese N."/>
            <person name="Submissions S."/>
        </authorList>
    </citation>
    <scope>NUCLEOTIDE SEQUENCE [LARGE SCALE GENOMIC DNA]</scope>
    <source>
        <strain evidence="4">DSM 22703</strain>
    </source>
</reference>
<dbReference type="Gene3D" id="2.60.40.10">
    <property type="entry name" value="Immunoglobulins"/>
    <property type="match status" value="2"/>
</dbReference>
<dbReference type="InterPro" id="IPR035986">
    <property type="entry name" value="PKD_dom_sf"/>
</dbReference>
<dbReference type="Proteomes" id="UP000198756">
    <property type="component" value="Unassembled WGS sequence"/>
</dbReference>
<feature type="non-terminal residue" evidence="3">
    <location>
        <position position="552"/>
    </location>
</feature>
<keyword evidence="4" id="KW-1185">Reference proteome</keyword>
<evidence type="ECO:0000313" key="3">
    <source>
        <dbReference type="EMBL" id="SDA92901.1"/>
    </source>
</evidence>
<dbReference type="InterPro" id="IPR022409">
    <property type="entry name" value="PKD/Chitinase_dom"/>
</dbReference>
<keyword evidence="1" id="KW-0472">Membrane</keyword>
<dbReference type="SUPFAM" id="SSF49299">
    <property type="entry name" value="PKD domain"/>
    <property type="match status" value="1"/>
</dbReference>
<protein>
    <submittedName>
        <fullName evidence="3">PKD domain-containing protein</fullName>
    </submittedName>
</protein>
<dbReference type="OrthoDB" id="1488789at2"/>
<dbReference type="Pfam" id="PF18911">
    <property type="entry name" value="PKD_4"/>
    <property type="match status" value="1"/>
</dbReference>
<dbReference type="Pfam" id="PF19081">
    <property type="entry name" value="Ig_7"/>
    <property type="match status" value="2"/>
</dbReference>
<proteinExistence type="predicted"/>
<keyword evidence="1" id="KW-1133">Transmembrane helix</keyword>
<dbReference type="AlphaFoldDB" id="A0A1G5ZDF7"/>
<evidence type="ECO:0000256" key="1">
    <source>
        <dbReference type="SAM" id="Phobius"/>
    </source>
</evidence>
<dbReference type="InterPro" id="IPR013783">
    <property type="entry name" value="Ig-like_fold"/>
</dbReference>
<feature type="transmembrane region" description="Helical" evidence="1">
    <location>
        <begin position="26"/>
        <end position="44"/>
    </location>
</feature>
<evidence type="ECO:0000313" key="4">
    <source>
        <dbReference type="Proteomes" id="UP000198756"/>
    </source>
</evidence>
<dbReference type="InterPro" id="IPR044023">
    <property type="entry name" value="Ig_7"/>
</dbReference>
<name>A0A1G5ZDF7_9BACT</name>
<keyword evidence="1" id="KW-0812">Transmembrane</keyword>
<feature type="domain" description="PKD" evidence="2">
    <location>
        <begin position="224"/>
        <end position="278"/>
    </location>
</feature>
<gene>
    <name evidence="3" type="ORF">SAMN03080617_03649</name>
</gene>
<dbReference type="PROSITE" id="PS50093">
    <property type="entry name" value="PKD"/>
    <property type="match status" value="1"/>
</dbReference>
<dbReference type="EMBL" id="FMXE01000033">
    <property type="protein sequence ID" value="SDA92901.1"/>
    <property type="molecule type" value="Genomic_DNA"/>
</dbReference>